<dbReference type="OrthoDB" id="10258608at2759"/>
<sequence length="1613" mass="176571">MATPDPEATQALQLPTGPQSVQIEVPPLHLIHAEVLAVTSAMRKNQRWASAAYALYPYRSGSSRLNGSQAVGGGAGLNGKRTLAAGGQRTQSGRDTKQSRSIGLMGGFSELRMLLREIEDPAELDAVALLHPFLEVIRSPETSGPITAAALASIDKFISYSILTPSSPNLSAALIQLSSAGTHCKFEASDSVSDEVVLLRILDLLRTLLTGPLGGTLSDESVCEMMETGLSMCCQMRLSGKSPSVADRAEPSTDLFHLLRRDAPAAMISAVFTRLRHLPSTAEEDLLAASAAAATAMSRTPSTADLDSVAADRPAPAGPRMAAPDPSSFDVPAAGTAQATGETEATEESSQQLQQDQDGLDAAEALTTDQAHPLERDIESQPFGLASIQEVLRVLISLLNPHDQQHTDTMRLMALGLLNIAFEVAGQSMGQYPSLRTMVADHLCKHLFQLARSDNSSLLAASLRVIANVFDTMKPHLKLQQELFLSFLLDRLVLPAAGFAPNVRKNELELQLDRSTWAQDLVDPSERPATPIQATSRDRERDRNGGSSSDARELMLEVLSQFARGKQAATALWINYDCNIEGEDVLERLVKFLSRGVYPAQQTSGPALQDQTQLMCLDTLLDLVASLASRADEHGSTSAQDNDFAREVNASKANKRILLDGAAAFNVKPKVGLKFLEEHGVIYNDPAMSREESLARFFKTTPRLDKRLLGDFISRPDQLEVLRAFMQLMDFSGKIICDAMRELLEAFRLPGESQQINRITETFAEVYFATNPPEIRSQDATYVLAYSVIMLNTDLHNPQVRKRMDLEAYSRNLRGVNDNQDFAPEYLRSIYESIRKREIVLPEEHQNQVGFEYGWKELVRRSRQTGEYIQSDSAAFDRGIFDVLWRPTVSALAYAFANFQDDYTVQRTIGGFNHCATLAARFDMPDVFDYLVISLSRVSGLVQLPGATVETGNFPSVEVEGQRLTVSPLAVRFGLDVKAQLAAMVLFTIAKDNGRLIRRGWQPIFEIYQSLFAHSLLPAPMIMLEDFLSGTSAIPLKPKAVPAPRAERRGDGGLLSTLSSYLLSPYGAENDMVGTDFSDDDVETTLSAMDCISSCRVEELYLQLFDLQGEALSAAVKTLAELVQRSTTERLRLRAGSGSSSAANSPQINVSASRVQLPYDPSAVFLLEVFTSVVSRSGPALAELWPLTFDFLSRLIGSASSFSSLFNERVVAALLGLIGEVIKVDDLRDSAFLALDALRSLPPAILSSVAQALMAGLSKVFLENASRVQSATEWNLLFALLSATAQEEEAAKISMDFLRHLASGRLGARLTGDNYAAFLQTLAAFGHIGRSSGNDDDFALARGLQIVDILREVQSSIPDLIATSTQSPARAWEAAWIPLLSAYAQLCLNPARELRQNAISSLQRTLLAPEILQNTDVDLTIIFERVFFPLLEELLKPQVFRRDPDGMGETRLRASALLCKIFLQYLTQLSQRQGMQTMTALWLKILGYQDRLMHSGRRDQMFEAVPELLKNVLLVMNASGFLLPPTDERTEDQARLWTATFDRIQPFLPELQRELFPPPPVPVPFTAPASAPATVTTPLTEAQAQAQSSPSEPALPPAVGVPAADRDPRESLE</sequence>
<comment type="caution">
    <text evidence="3">The sequence shown here is derived from an EMBL/GenBank/DDBJ whole genome shotgun (WGS) entry which is preliminary data.</text>
</comment>
<dbReference type="InterPro" id="IPR000904">
    <property type="entry name" value="Sec7_dom"/>
</dbReference>
<dbReference type="Gene3D" id="1.10.1000.11">
    <property type="entry name" value="Arf Nucleotide-binding Site Opener,domain 2"/>
    <property type="match status" value="1"/>
</dbReference>
<dbReference type="PROSITE" id="PS50190">
    <property type="entry name" value="SEC7"/>
    <property type="match status" value="1"/>
</dbReference>
<dbReference type="InterPro" id="IPR056604">
    <property type="entry name" value="GBF1-like_TPR"/>
</dbReference>
<feature type="region of interest" description="Disordered" evidence="1">
    <location>
        <begin position="298"/>
        <end position="358"/>
    </location>
</feature>
<dbReference type="InterPro" id="IPR023394">
    <property type="entry name" value="Sec7_C_sf"/>
</dbReference>
<dbReference type="Gene3D" id="1.10.220.20">
    <property type="match status" value="1"/>
</dbReference>
<dbReference type="GO" id="GO:0032012">
    <property type="term" value="P:regulation of ARF protein signal transduction"/>
    <property type="evidence" value="ECO:0007669"/>
    <property type="project" value="InterPro"/>
</dbReference>
<gene>
    <name evidence="3" type="ORF">BMF94_5391</name>
</gene>
<feature type="region of interest" description="Disordered" evidence="1">
    <location>
        <begin position="1559"/>
        <end position="1613"/>
    </location>
</feature>
<keyword evidence="4" id="KW-1185">Reference proteome</keyword>
<dbReference type="CDD" id="cd00171">
    <property type="entry name" value="Sec7"/>
    <property type="match status" value="1"/>
</dbReference>
<dbReference type="InterPro" id="IPR016024">
    <property type="entry name" value="ARM-type_fold"/>
</dbReference>
<dbReference type="SUPFAM" id="SSF48425">
    <property type="entry name" value="Sec7 domain"/>
    <property type="match status" value="1"/>
</dbReference>
<dbReference type="EMBL" id="PJQD01000076">
    <property type="protein sequence ID" value="POY71606.1"/>
    <property type="molecule type" value="Genomic_DNA"/>
</dbReference>
<dbReference type="Proteomes" id="UP000237144">
    <property type="component" value="Unassembled WGS sequence"/>
</dbReference>
<dbReference type="PANTHER" id="PTHR10663">
    <property type="entry name" value="GUANYL-NUCLEOTIDE EXCHANGE FACTOR"/>
    <property type="match status" value="1"/>
</dbReference>
<dbReference type="SMART" id="SM00222">
    <property type="entry name" value="Sec7"/>
    <property type="match status" value="1"/>
</dbReference>
<dbReference type="GO" id="GO:0005085">
    <property type="term" value="F:guanyl-nucleotide exchange factor activity"/>
    <property type="evidence" value="ECO:0007669"/>
    <property type="project" value="InterPro"/>
</dbReference>
<protein>
    <recommendedName>
        <fullName evidence="2">SEC7 domain-containing protein</fullName>
    </recommendedName>
</protein>
<proteinExistence type="predicted"/>
<evidence type="ECO:0000259" key="2">
    <source>
        <dbReference type="PROSITE" id="PS50190"/>
    </source>
</evidence>
<dbReference type="STRING" id="741276.A0A2S5B4B9"/>
<dbReference type="GO" id="GO:0005794">
    <property type="term" value="C:Golgi apparatus"/>
    <property type="evidence" value="ECO:0007669"/>
    <property type="project" value="UniProtKB-ARBA"/>
</dbReference>
<feature type="compositionally biased region" description="Polar residues" evidence="1">
    <location>
        <begin position="1579"/>
        <end position="1591"/>
    </location>
</feature>
<reference evidence="3 4" key="1">
    <citation type="journal article" date="2018" name="Front. Microbiol.">
        <title>Prospects for Fungal Bioremediation of Acidic Radioactive Waste Sites: Characterization and Genome Sequence of Rhodotorula taiwanensis MD1149.</title>
        <authorList>
            <person name="Tkavc R."/>
            <person name="Matrosova V.Y."/>
            <person name="Grichenko O.E."/>
            <person name="Gostincar C."/>
            <person name="Volpe R.P."/>
            <person name="Klimenkova P."/>
            <person name="Gaidamakova E.K."/>
            <person name="Zhou C.E."/>
            <person name="Stewart B.J."/>
            <person name="Lyman M.G."/>
            <person name="Malfatti S.A."/>
            <person name="Rubinfeld B."/>
            <person name="Courtot M."/>
            <person name="Singh J."/>
            <person name="Dalgard C.L."/>
            <person name="Hamilton T."/>
            <person name="Frey K.G."/>
            <person name="Gunde-Cimerman N."/>
            <person name="Dugan L."/>
            <person name="Daly M.J."/>
        </authorList>
    </citation>
    <scope>NUCLEOTIDE SEQUENCE [LARGE SCALE GENOMIC DNA]</scope>
    <source>
        <strain evidence="3 4">MD1149</strain>
    </source>
</reference>
<dbReference type="Pfam" id="PF01369">
    <property type="entry name" value="Sec7"/>
    <property type="match status" value="1"/>
</dbReference>
<dbReference type="Pfam" id="PF23325">
    <property type="entry name" value="TPR_28"/>
    <property type="match status" value="1"/>
</dbReference>
<feature type="compositionally biased region" description="Basic and acidic residues" evidence="1">
    <location>
        <begin position="1604"/>
        <end position="1613"/>
    </location>
</feature>
<accession>A0A2S5B4B9</accession>
<dbReference type="GO" id="GO:0016192">
    <property type="term" value="P:vesicle-mediated transport"/>
    <property type="evidence" value="ECO:0007669"/>
    <property type="project" value="UniProtKB-ARBA"/>
</dbReference>
<name>A0A2S5B4B9_9BASI</name>
<feature type="compositionally biased region" description="Low complexity" evidence="1">
    <location>
        <begin position="1566"/>
        <end position="1578"/>
    </location>
</feature>
<evidence type="ECO:0000313" key="3">
    <source>
        <dbReference type="EMBL" id="POY71606.1"/>
    </source>
</evidence>
<evidence type="ECO:0000256" key="1">
    <source>
        <dbReference type="SAM" id="MobiDB-lite"/>
    </source>
</evidence>
<dbReference type="InterPro" id="IPR035999">
    <property type="entry name" value="Sec7_dom_sf"/>
</dbReference>
<dbReference type="PANTHER" id="PTHR10663:SF388">
    <property type="entry name" value="GOLGI-SPECIFIC BREFELDIN A-RESISTANCE GUANINE NUCLEOTIDE EXCHANGE FACTOR 1"/>
    <property type="match status" value="1"/>
</dbReference>
<dbReference type="Pfam" id="PF12783">
    <property type="entry name" value="Sec7-like_HUS"/>
    <property type="match status" value="1"/>
</dbReference>
<feature type="compositionally biased region" description="Low complexity" evidence="1">
    <location>
        <begin position="311"/>
        <end position="326"/>
    </location>
</feature>
<feature type="compositionally biased region" description="Low complexity" evidence="1">
    <location>
        <begin position="333"/>
        <end position="358"/>
    </location>
</feature>
<feature type="region of interest" description="Disordered" evidence="1">
    <location>
        <begin position="523"/>
        <end position="550"/>
    </location>
</feature>
<feature type="region of interest" description="Disordered" evidence="1">
    <location>
        <begin position="80"/>
        <end position="99"/>
    </location>
</feature>
<dbReference type="InterPro" id="IPR032691">
    <property type="entry name" value="Mon2/Sec7/BIG1-like_HUS"/>
</dbReference>
<organism evidence="3 4">
    <name type="scientific">Rhodotorula taiwanensis</name>
    <dbReference type="NCBI Taxonomy" id="741276"/>
    <lineage>
        <taxon>Eukaryota</taxon>
        <taxon>Fungi</taxon>
        <taxon>Dikarya</taxon>
        <taxon>Basidiomycota</taxon>
        <taxon>Pucciniomycotina</taxon>
        <taxon>Microbotryomycetes</taxon>
        <taxon>Sporidiobolales</taxon>
        <taxon>Sporidiobolaceae</taxon>
        <taxon>Rhodotorula</taxon>
    </lineage>
</organism>
<dbReference type="FunFam" id="1.10.1000.11:FF:000002">
    <property type="entry name" value="Cytohesin 1"/>
    <property type="match status" value="1"/>
</dbReference>
<dbReference type="SUPFAM" id="SSF48371">
    <property type="entry name" value="ARM repeat"/>
    <property type="match status" value="1"/>
</dbReference>
<feature type="domain" description="SEC7" evidence="2">
    <location>
        <begin position="647"/>
        <end position="837"/>
    </location>
</feature>
<evidence type="ECO:0000313" key="4">
    <source>
        <dbReference type="Proteomes" id="UP000237144"/>
    </source>
</evidence>
<feature type="compositionally biased region" description="Basic and acidic residues" evidence="1">
    <location>
        <begin position="536"/>
        <end position="550"/>
    </location>
</feature>